<proteinExistence type="predicted"/>
<accession>A0A5B7DWX1</accession>
<gene>
    <name evidence="1" type="ORF">E2C01_018567</name>
</gene>
<evidence type="ECO:0000313" key="1">
    <source>
        <dbReference type="EMBL" id="MPC25453.1"/>
    </source>
</evidence>
<keyword evidence="2" id="KW-1185">Reference proteome</keyword>
<organism evidence="1 2">
    <name type="scientific">Portunus trituberculatus</name>
    <name type="common">Swimming crab</name>
    <name type="synonym">Neptunus trituberculatus</name>
    <dbReference type="NCBI Taxonomy" id="210409"/>
    <lineage>
        <taxon>Eukaryota</taxon>
        <taxon>Metazoa</taxon>
        <taxon>Ecdysozoa</taxon>
        <taxon>Arthropoda</taxon>
        <taxon>Crustacea</taxon>
        <taxon>Multicrustacea</taxon>
        <taxon>Malacostraca</taxon>
        <taxon>Eumalacostraca</taxon>
        <taxon>Eucarida</taxon>
        <taxon>Decapoda</taxon>
        <taxon>Pleocyemata</taxon>
        <taxon>Brachyura</taxon>
        <taxon>Eubrachyura</taxon>
        <taxon>Portunoidea</taxon>
        <taxon>Portunidae</taxon>
        <taxon>Portuninae</taxon>
        <taxon>Portunus</taxon>
    </lineage>
</organism>
<sequence length="87" mass="9914">MWTVASLVVLGGVACALFWSNTVEATQRLLGRFFRELSLAAENGGPGNPALRLIFHLSKFPEVLEWRRVWSLLAMDHITYHPSKEFR</sequence>
<reference evidence="1 2" key="1">
    <citation type="submission" date="2019-05" db="EMBL/GenBank/DDBJ databases">
        <title>Another draft genome of Portunus trituberculatus and its Hox gene families provides insights of decapod evolution.</title>
        <authorList>
            <person name="Jeong J.-H."/>
            <person name="Song I."/>
            <person name="Kim S."/>
            <person name="Choi T."/>
            <person name="Kim D."/>
            <person name="Ryu S."/>
            <person name="Kim W."/>
        </authorList>
    </citation>
    <scope>NUCLEOTIDE SEQUENCE [LARGE SCALE GENOMIC DNA]</scope>
    <source>
        <tissue evidence="1">Muscle</tissue>
    </source>
</reference>
<evidence type="ECO:0000313" key="2">
    <source>
        <dbReference type="Proteomes" id="UP000324222"/>
    </source>
</evidence>
<dbReference type="EMBL" id="VSRR010001465">
    <property type="protein sequence ID" value="MPC25453.1"/>
    <property type="molecule type" value="Genomic_DNA"/>
</dbReference>
<name>A0A5B7DWX1_PORTR</name>
<dbReference type="Proteomes" id="UP000324222">
    <property type="component" value="Unassembled WGS sequence"/>
</dbReference>
<protein>
    <submittedName>
        <fullName evidence="1">Uncharacterized protein</fullName>
    </submittedName>
</protein>
<comment type="caution">
    <text evidence="1">The sequence shown here is derived from an EMBL/GenBank/DDBJ whole genome shotgun (WGS) entry which is preliminary data.</text>
</comment>
<dbReference type="AlphaFoldDB" id="A0A5B7DWX1"/>